<dbReference type="SUPFAM" id="SSF51735">
    <property type="entry name" value="NAD(P)-binding Rossmann-fold domains"/>
    <property type="match status" value="1"/>
</dbReference>
<dbReference type="Pfam" id="PF07993">
    <property type="entry name" value="NAD_binding_4"/>
    <property type="match status" value="1"/>
</dbReference>
<dbReference type="Pfam" id="PF00550">
    <property type="entry name" value="PP-binding"/>
    <property type="match status" value="1"/>
</dbReference>
<gene>
    <name evidence="5" type="ORF">HNR50_004109</name>
</gene>
<dbReference type="Gene3D" id="1.10.1200.10">
    <property type="entry name" value="ACP-like"/>
    <property type="match status" value="1"/>
</dbReference>
<dbReference type="PROSITE" id="PS50075">
    <property type="entry name" value="CARRIER"/>
    <property type="match status" value="1"/>
</dbReference>
<dbReference type="EMBL" id="JACHGJ010000012">
    <property type="protein sequence ID" value="MBB6482410.1"/>
    <property type="molecule type" value="Genomic_DNA"/>
</dbReference>
<dbReference type="InterPro" id="IPR000873">
    <property type="entry name" value="AMP-dep_synth/lig_dom"/>
</dbReference>
<dbReference type="InterPro" id="IPR010071">
    <property type="entry name" value="AA_adenyl_dom"/>
</dbReference>
<dbReference type="SUPFAM" id="SSF56801">
    <property type="entry name" value="Acetyl-CoA synthetase-like"/>
    <property type="match status" value="1"/>
</dbReference>
<dbReference type="Pfam" id="PF13193">
    <property type="entry name" value="AMP-binding_C"/>
    <property type="match status" value="1"/>
</dbReference>
<dbReference type="CDD" id="cd05930">
    <property type="entry name" value="A_NRPS"/>
    <property type="match status" value="1"/>
</dbReference>
<dbReference type="NCBIfam" id="TIGR01733">
    <property type="entry name" value="AA-adenyl-dom"/>
    <property type="match status" value="1"/>
</dbReference>
<reference evidence="5 6" key="1">
    <citation type="submission" date="2020-08" db="EMBL/GenBank/DDBJ databases">
        <title>Genomic Encyclopedia of Type Strains, Phase IV (KMG-IV): sequencing the most valuable type-strain genomes for metagenomic binning, comparative biology and taxonomic classification.</title>
        <authorList>
            <person name="Goeker M."/>
        </authorList>
    </citation>
    <scope>NUCLEOTIDE SEQUENCE [LARGE SCALE GENOMIC DNA]</scope>
    <source>
        <strain evidence="5 6">DSM 2461</strain>
    </source>
</reference>
<dbReference type="InterPro" id="IPR023213">
    <property type="entry name" value="CAT-like_dom_sf"/>
</dbReference>
<keyword evidence="3" id="KW-0436">Ligase</keyword>
<dbReference type="Pfam" id="PF00668">
    <property type="entry name" value="Condensation"/>
    <property type="match status" value="1"/>
</dbReference>
<name>A0A841RHC0_9SPIO</name>
<dbReference type="InterPro" id="IPR042099">
    <property type="entry name" value="ANL_N_sf"/>
</dbReference>
<dbReference type="InterPro" id="IPR001242">
    <property type="entry name" value="Condensation_dom"/>
</dbReference>
<dbReference type="InterPro" id="IPR036736">
    <property type="entry name" value="ACP-like_sf"/>
</dbReference>
<evidence type="ECO:0000256" key="3">
    <source>
        <dbReference type="ARBA" id="ARBA00022598"/>
    </source>
</evidence>
<protein>
    <submittedName>
        <fullName evidence="5">Amino acid adenylation domain-containing protein/thioester reductase-like protein</fullName>
    </submittedName>
</protein>
<sequence>MMAMKKNRIIKRDLSGPQKGVHFSEFSSGSLPVNTIAVRYFFEAFVPITHFEAAVNQTLISFPTLRMRMSSESVTARQYITPFAPLAFSDYTPFADEKECKVWADSLVKEKIPYWDSPLADFHPFRIGNDRYGFVFRAHHIISDAWTYQLVTEEIFANLKRNYPYELKRERKGSYLLYLKEEESYLNSERYVSDKDYWKQALLPVPPRVGFFFSKHPSSHSAERNNFTIDDGTSRRINDFCSLKKITPSVFFLWILSATIALASNNREFLIGMLTHNRISKKEKRIAGMFVNTIALKIKSDFQSSLWDNLQKIQQELAGGMRRQRFPVSSLFVNEESGKETVFNSLEIVYSYNSVKYPFDSRFHYCGAENFPLLIRPYIDDESRFSIDMDYRTDSIDIDRILILQENFLTVLEAALDDCDRLLHTTPWISSRHINRVLKTFNKPVALPEQKVLVHQILETREATDPGAPALSFNGQTLSYGELNIRANRIARKLRETLGEGEHLVALLMDRSFDLVAVLYGILKAGYAYVPINSHHPAKRNRLILEEAKPSLILSDCRETAELYGGCLVLSEWEDASARTGNLDLDLPMERLAYVIFTSGSTGRPKGVMVEHGAVVNRLLWMKDYYNLGPEDCFIQKTPYTFDVSVPELFGWPLGGGRLHLLLPGEEKNPPAIIDALKKHSASIVHFVPSMLRAFLEYVETAHRIDELKSLRLVACSGEVLPGEAASRFFGLFERASVRLLNLYGPTEAAVEVTAHECSGGFHRLLPIGFPISNVQILILSPRGDILPPGIRGELCIAGPCLARGYLNAPDLTEKAFTAHPRAAGGRIYRTGDLASWNESGEILFHGRMDHQVKIRGNRIELGEIEGALESHPAISAAVVLVQNDKRGNQSLACHYTASQPCSDRNLRDYLTDRLPPYMIPQLWKEEKRLPLTSSGKIDRNNIEPVAVESFENSDRNRRGFTIESAIREEWERVLPDKAFSDDDDFFSLGGDSFGLITIFASLEKKFHVTLQELFDHSTINDLASFILENKTLTLSPEIRDLRVWDQVSLLARERKRLREYEQSQYELYYSTLVQDKTFETILLTGGTGFFGIHLAKTILERSVSSLFLLVRGETEEKARNRFAELWSYYFAGSELTEWRDRLIFLCGDLTKEKLGLDKALWDSLGDRVDTIIHAGANVRHYGQYEDYVGTNIRGTETLLSLMEKGRDKEYHYISTISLHLLERRGGFGFFYESDFPSEPHLENNYLESKWEAERILRTSGMNVRIYRLGNLVGSSDKGINQINRSGNAFLRSLDAYVRIGAVPDLDEEFIDMTYVDQAAEAVWLLMRTTTPLRCFHVLNPLRIAMRDLGASFGLSVMEVGEFLDRFEKESDLFTFAPYLKYPELLFSDPRSDHTDVILKKGGHKWIYPEKEYILSISKHP</sequence>
<dbReference type="InterPro" id="IPR025110">
    <property type="entry name" value="AMP-bd_C"/>
</dbReference>
<proteinExistence type="predicted"/>
<dbReference type="Proteomes" id="UP000587760">
    <property type="component" value="Unassembled WGS sequence"/>
</dbReference>
<comment type="caution">
    <text evidence="5">The sequence shown here is derived from an EMBL/GenBank/DDBJ whole genome shotgun (WGS) entry which is preliminary data.</text>
</comment>
<evidence type="ECO:0000313" key="6">
    <source>
        <dbReference type="Proteomes" id="UP000587760"/>
    </source>
</evidence>
<dbReference type="SUPFAM" id="SSF47336">
    <property type="entry name" value="ACP-like"/>
    <property type="match status" value="1"/>
</dbReference>
<dbReference type="InterPro" id="IPR020845">
    <property type="entry name" value="AMP-binding_CS"/>
</dbReference>
<dbReference type="Gene3D" id="3.30.300.30">
    <property type="match status" value="1"/>
</dbReference>
<dbReference type="InterPro" id="IPR009081">
    <property type="entry name" value="PP-bd_ACP"/>
</dbReference>
<dbReference type="Gene3D" id="3.40.50.12780">
    <property type="entry name" value="N-terminal domain of ligase-like"/>
    <property type="match status" value="1"/>
</dbReference>
<evidence type="ECO:0000313" key="5">
    <source>
        <dbReference type="EMBL" id="MBB6482410.1"/>
    </source>
</evidence>
<feature type="domain" description="Carrier" evidence="4">
    <location>
        <begin position="958"/>
        <end position="1031"/>
    </location>
</feature>
<keyword evidence="2" id="KW-0597">Phosphoprotein</keyword>
<dbReference type="GO" id="GO:0016874">
    <property type="term" value="F:ligase activity"/>
    <property type="evidence" value="ECO:0007669"/>
    <property type="project" value="UniProtKB-KW"/>
</dbReference>
<keyword evidence="6" id="KW-1185">Reference proteome</keyword>
<dbReference type="PROSITE" id="PS00455">
    <property type="entry name" value="AMP_BINDING"/>
    <property type="match status" value="1"/>
</dbReference>
<accession>A0A841RHC0</accession>
<dbReference type="PANTHER" id="PTHR44845">
    <property type="entry name" value="CARRIER DOMAIN-CONTAINING PROTEIN"/>
    <property type="match status" value="1"/>
</dbReference>
<evidence type="ECO:0000259" key="4">
    <source>
        <dbReference type="PROSITE" id="PS50075"/>
    </source>
</evidence>
<dbReference type="InterPro" id="IPR045851">
    <property type="entry name" value="AMP-bd_C_sf"/>
</dbReference>
<organism evidence="5 6">
    <name type="scientific">Spirochaeta isovalerica</name>
    <dbReference type="NCBI Taxonomy" id="150"/>
    <lineage>
        <taxon>Bacteria</taxon>
        <taxon>Pseudomonadati</taxon>
        <taxon>Spirochaetota</taxon>
        <taxon>Spirochaetia</taxon>
        <taxon>Spirochaetales</taxon>
        <taxon>Spirochaetaceae</taxon>
        <taxon>Spirochaeta</taxon>
    </lineage>
</organism>
<evidence type="ECO:0000256" key="1">
    <source>
        <dbReference type="ARBA" id="ARBA00022450"/>
    </source>
</evidence>
<dbReference type="Gene3D" id="3.40.50.720">
    <property type="entry name" value="NAD(P)-binding Rossmann-like Domain"/>
    <property type="match status" value="1"/>
</dbReference>
<dbReference type="InterPro" id="IPR013120">
    <property type="entry name" value="FAR_NAD-bd"/>
</dbReference>
<dbReference type="PANTHER" id="PTHR44845:SF7">
    <property type="entry name" value="PLIPASTATIN SYNTHASE SUBUNIT D"/>
    <property type="match status" value="1"/>
</dbReference>
<dbReference type="RefSeq" id="WP_184748649.1">
    <property type="nucleotide sequence ID" value="NZ_JACHGJ010000012.1"/>
</dbReference>
<dbReference type="Gene3D" id="3.30.559.30">
    <property type="entry name" value="Nonribosomal peptide synthetase, condensation domain"/>
    <property type="match status" value="1"/>
</dbReference>
<dbReference type="InterPro" id="IPR036291">
    <property type="entry name" value="NAD(P)-bd_dom_sf"/>
</dbReference>
<evidence type="ECO:0000256" key="2">
    <source>
        <dbReference type="ARBA" id="ARBA00022553"/>
    </source>
</evidence>
<keyword evidence="1" id="KW-0596">Phosphopantetheine</keyword>
<dbReference type="Pfam" id="PF00501">
    <property type="entry name" value="AMP-binding"/>
    <property type="match status" value="1"/>
</dbReference>
<dbReference type="Gene3D" id="3.30.559.10">
    <property type="entry name" value="Chloramphenicol acetyltransferase-like domain"/>
    <property type="match status" value="1"/>
</dbReference>
<dbReference type="SUPFAM" id="SSF52777">
    <property type="entry name" value="CoA-dependent acyltransferases"/>
    <property type="match status" value="2"/>
</dbReference>